<name>A0ABR5N2P2_BRECH</name>
<evidence type="ECO:0000313" key="3">
    <source>
        <dbReference type="EMBL" id="KQL44764.1"/>
    </source>
</evidence>
<dbReference type="Gene3D" id="1.10.10.10">
    <property type="entry name" value="Winged helix-like DNA-binding domain superfamily/Winged helix DNA-binding domain"/>
    <property type="match status" value="1"/>
</dbReference>
<proteinExistence type="predicted"/>
<dbReference type="PANTHER" id="PTHR33164:SF106">
    <property type="entry name" value="TRANSCRIPTIONAL REGULATORY PROTEIN"/>
    <property type="match status" value="1"/>
</dbReference>
<dbReference type="Pfam" id="PF01047">
    <property type="entry name" value="MarR"/>
    <property type="match status" value="1"/>
</dbReference>
<dbReference type="PROSITE" id="PS50995">
    <property type="entry name" value="HTH_MARR_2"/>
    <property type="match status" value="1"/>
</dbReference>
<dbReference type="RefSeq" id="WP_055747354.1">
    <property type="nucleotide sequence ID" value="NZ_LJJB01000013.1"/>
</dbReference>
<sequence>MSIDNHQHLEGEMTPLQYELLLELRKNSARAVMLHQTISEKLGLNTTDHKCLDFLMNSGPVTAGKLAELTGLTTGAVTNVIDRLEQSGYIMRDKDPNDRRRVVVKPVREGVNSISPLFESVLQRTLQIMAQYDERQTGVILDFLKQCNEMSLEEMNKLK</sequence>
<dbReference type="InterPro" id="IPR036390">
    <property type="entry name" value="WH_DNA-bd_sf"/>
</dbReference>
<dbReference type="SUPFAM" id="SSF46785">
    <property type="entry name" value="Winged helix' DNA-binding domain"/>
    <property type="match status" value="1"/>
</dbReference>
<organism evidence="3 4">
    <name type="scientific">Brevibacillus choshinensis</name>
    <dbReference type="NCBI Taxonomy" id="54911"/>
    <lineage>
        <taxon>Bacteria</taxon>
        <taxon>Bacillati</taxon>
        <taxon>Bacillota</taxon>
        <taxon>Bacilli</taxon>
        <taxon>Bacillales</taxon>
        <taxon>Paenibacillaceae</taxon>
        <taxon>Brevibacillus</taxon>
    </lineage>
</organism>
<dbReference type="EMBL" id="LJJB01000013">
    <property type="protein sequence ID" value="KQL44764.1"/>
    <property type="molecule type" value="Genomic_DNA"/>
</dbReference>
<dbReference type="SMART" id="SM00347">
    <property type="entry name" value="HTH_MARR"/>
    <property type="match status" value="1"/>
</dbReference>
<evidence type="ECO:0000256" key="1">
    <source>
        <dbReference type="ARBA" id="ARBA00023125"/>
    </source>
</evidence>
<comment type="caution">
    <text evidence="3">The sequence shown here is derived from an EMBL/GenBank/DDBJ whole genome shotgun (WGS) entry which is preliminary data.</text>
</comment>
<dbReference type="PANTHER" id="PTHR33164">
    <property type="entry name" value="TRANSCRIPTIONAL REGULATOR, MARR FAMILY"/>
    <property type="match status" value="1"/>
</dbReference>
<dbReference type="InterPro" id="IPR036388">
    <property type="entry name" value="WH-like_DNA-bd_sf"/>
</dbReference>
<gene>
    <name evidence="3" type="ORF">AN963_25715</name>
</gene>
<accession>A0ABR5N2P2</accession>
<reference evidence="3 4" key="1">
    <citation type="submission" date="2015-09" db="EMBL/GenBank/DDBJ databases">
        <title>Genome sequencing project for genomic taxonomy and phylogenomics of Bacillus-like bacteria.</title>
        <authorList>
            <person name="Liu B."/>
            <person name="Wang J."/>
            <person name="Zhu Y."/>
            <person name="Liu G."/>
            <person name="Chen Q."/>
            <person name="Chen Z."/>
            <person name="Lan J."/>
            <person name="Che J."/>
            <person name="Ge C."/>
            <person name="Shi H."/>
            <person name="Pan Z."/>
            <person name="Liu X."/>
        </authorList>
    </citation>
    <scope>NUCLEOTIDE SEQUENCE [LARGE SCALE GENOMIC DNA]</scope>
    <source>
        <strain evidence="3 4">DSM 8552</strain>
    </source>
</reference>
<dbReference type="InterPro" id="IPR000835">
    <property type="entry name" value="HTH_MarR-typ"/>
</dbReference>
<evidence type="ECO:0000259" key="2">
    <source>
        <dbReference type="PROSITE" id="PS50995"/>
    </source>
</evidence>
<dbReference type="Proteomes" id="UP000051063">
    <property type="component" value="Unassembled WGS sequence"/>
</dbReference>
<feature type="domain" description="HTH marR-type" evidence="2">
    <location>
        <begin position="17"/>
        <end position="149"/>
    </location>
</feature>
<evidence type="ECO:0000313" key="4">
    <source>
        <dbReference type="Proteomes" id="UP000051063"/>
    </source>
</evidence>
<keyword evidence="1" id="KW-0238">DNA-binding</keyword>
<dbReference type="InterPro" id="IPR039422">
    <property type="entry name" value="MarR/SlyA-like"/>
</dbReference>
<protein>
    <submittedName>
        <fullName evidence="3">MarR family transcriptional regulator</fullName>
    </submittedName>
</protein>
<keyword evidence="4" id="KW-1185">Reference proteome</keyword>